<feature type="transmembrane region" description="Helical" evidence="1">
    <location>
        <begin position="81"/>
        <end position="99"/>
    </location>
</feature>
<evidence type="ECO:0000313" key="2">
    <source>
        <dbReference type="EMBL" id="KAK2635903.1"/>
    </source>
</evidence>
<proteinExistence type="predicted"/>
<name>A0AAD9THW1_9ROSI</name>
<accession>A0AAD9THW1</accession>
<dbReference type="PANTHER" id="PTHR34376">
    <property type="entry name" value="SERINE PROTEASE INHIBITOR, KAZAL-TYPE FAMILY PROTEIN"/>
    <property type="match status" value="1"/>
</dbReference>
<evidence type="ECO:0000313" key="3">
    <source>
        <dbReference type="Proteomes" id="UP001280121"/>
    </source>
</evidence>
<feature type="non-terminal residue" evidence="2">
    <location>
        <position position="1"/>
    </location>
</feature>
<organism evidence="2 3">
    <name type="scientific">Dipteronia dyeriana</name>
    <dbReference type="NCBI Taxonomy" id="168575"/>
    <lineage>
        <taxon>Eukaryota</taxon>
        <taxon>Viridiplantae</taxon>
        <taxon>Streptophyta</taxon>
        <taxon>Embryophyta</taxon>
        <taxon>Tracheophyta</taxon>
        <taxon>Spermatophyta</taxon>
        <taxon>Magnoliopsida</taxon>
        <taxon>eudicotyledons</taxon>
        <taxon>Gunneridae</taxon>
        <taxon>Pentapetalae</taxon>
        <taxon>rosids</taxon>
        <taxon>malvids</taxon>
        <taxon>Sapindales</taxon>
        <taxon>Sapindaceae</taxon>
        <taxon>Hippocastanoideae</taxon>
        <taxon>Acereae</taxon>
        <taxon>Dipteronia</taxon>
    </lineage>
</organism>
<dbReference type="EMBL" id="JANJYI010000009">
    <property type="protein sequence ID" value="KAK2635903.1"/>
    <property type="molecule type" value="Genomic_DNA"/>
</dbReference>
<evidence type="ECO:0008006" key="4">
    <source>
        <dbReference type="Google" id="ProtNLM"/>
    </source>
</evidence>
<gene>
    <name evidence="2" type="ORF">Ddye_030695</name>
</gene>
<dbReference type="Proteomes" id="UP001280121">
    <property type="component" value="Unassembled WGS sequence"/>
</dbReference>
<evidence type="ECO:0000256" key="1">
    <source>
        <dbReference type="SAM" id="Phobius"/>
    </source>
</evidence>
<comment type="caution">
    <text evidence="2">The sequence shown here is derived from an EMBL/GenBank/DDBJ whole genome shotgun (WGS) entry which is preliminary data.</text>
</comment>
<reference evidence="2" key="1">
    <citation type="journal article" date="2023" name="Plant J.">
        <title>Genome sequences and population genomics provide insights into the demographic history, inbreeding, and mutation load of two 'living fossil' tree species of Dipteronia.</title>
        <authorList>
            <person name="Feng Y."/>
            <person name="Comes H.P."/>
            <person name="Chen J."/>
            <person name="Zhu S."/>
            <person name="Lu R."/>
            <person name="Zhang X."/>
            <person name="Li P."/>
            <person name="Qiu J."/>
            <person name="Olsen K.M."/>
            <person name="Qiu Y."/>
        </authorList>
    </citation>
    <scope>NUCLEOTIDE SEQUENCE</scope>
    <source>
        <strain evidence="2">KIB01</strain>
    </source>
</reference>
<keyword evidence="1" id="KW-1133">Transmembrane helix</keyword>
<dbReference type="AlphaFoldDB" id="A0AAD9THW1"/>
<protein>
    <recommendedName>
        <fullName evidence="4">Kazal-like domain-containing protein</fullName>
    </recommendedName>
</protein>
<sequence length="102" mass="10631">LTLLSFSTVRSDATTDICPAASDCPASCPIKCFTTNLVCGDDGVTYWYGCAEALCSGAKVANRGFCEIGNNGGTASTSAQVLLLLHIVWLIISAFSVLFGPF</sequence>
<keyword evidence="3" id="KW-1185">Reference proteome</keyword>
<keyword evidence="1" id="KW-0812">Transmembrane</keyword>
<dbReference type="PANTHER" id="PTHR34376:SF2">
    <property type="entry name" value="SERINE PROTEASE INHIBITOR, KAZAL-TYPE FAMILY PROTEIN"/>
    <property type="match status" value="1"/>
</dbReference>
<keyword evidence="1" id="KW-0472">Membrane</keyword>